<feature type="chain" id="PRO_5018622944" evidence="2">
    <location>
        <begin position="27"/>
        <end position="79"/>
    </location>
</feature>
<name>A0A3Q9KSA9_STRGD</name>
<dbReference type="RefSeq" id="WP_127178989.1">
    <property type="nucleotide sequence ID" value="NZ_CP029078.1"/>
</dbReference>
<accession>A0A3Q9KSA9</accession>
<keyword evidence="2" id="KW-0732">Signal</keyword>
<dbReference type="EMBL" id="CP034687">
    <property type="protein sequence ID" value="AZS86163.1"/>
    <property type="molecule type" value="Genomic_DNA"/>
</dbReference>
<reference evidence="3 4" key="1">
    <citation type="submission" date="2018-12" db="EMBL/GenBank/DDBJ databases">
        <title>Streptomyces griseoviridis F1-27 complete genome.</title>
        <authorList>
            <person name="Mariita R.M."/>
            <person name="Sello J.K."/>
        </authorList>
    </citation>
    <scope>NUCLEOTIDE SEQUENCE [LARGE SCALE GENOMIC DNA]</scope>
    <source>
        <strain evidence="3 4">F1-27</strain>
    </source>
</reference>
<dbReference type="AlphaFoldDB" id="A0A3Q9KSA9"/>
<dbReference type="KEGG" id="sgd:ELQ87_19215"/>
<evidence type="ECO:0000256" key="1">
    <source>
        <dbReference type="SAM" id="MobiDB-lite"/>
    </source>
</evidence>
<sequence length="79" mass="7685">MTRARVRLAAASALLTLAALAIPAAASVPHRTAQPALSADIGWGAAVPDITGPEADGIEPSAGETLASPAATVGDIGWG</sequence>
<gene>
    <name evidence="3" type="ORF">ELQ87_19215</name>
</gene>
<dbReference type="Proteomes" id="UP000271291">
    <property type="component" value="Chromosome"/>
</dbReference>
<feature type="signal peptide" evidence="2">
    <location>
        <begin position="1"/>
        <end position="26"/>
    </location>
</feature>
<feature type="region of interest" description="Disordered" evidence="1">
    <location>
        <begin position="52"/>
        <end position="79"/>
    </location>
</feature>
<evidence type="ECO:0000256" key="2">
    <source>
        <dbReference type="SAM" id="SignalP"/>
    </source>
</evidence>
<proteinExistence type="predicted"/>
<evidence type="ECO:0000313" key="4">
    <source>
        <dbReference type="Proteomes" id="UP000271291"/>
    </source>
</evidence>
<organism evidence="3 4">
    <name type="scientific">Streptomyces griseoviridis</name>
    <dbReference type="NCBI Taxonomy" id="45398"/>
    <lineage>
        <taxon>Bacteria</taxon>
        <taxon>Bacillati</taxon>
        <taxon>Actinomycetota</taxon>
        <taxon>Actinomycetes</taxon>
        <taxon>Kitasatosporales</taxon>
        <taxon>Streptomycetaceae</taxon>
        <taxon>Streptomyces</taxon>
    </lineage>
</organism>
<protein>
    <submittedName>
        <fullName evidence="3">Uncharacterized protein</fullName>
    </submittedName>
</protein>
<evidence type="ECO:0000313" key="3">
    <source>
        <dbReference type="EMBL" id="AZS86163.1"/>
    </source>
</evidence>